<dbReference type="SUPFAM" id="SSF52172">
    <property type="entry name" value="CheY-like"/>
    <property type="match status" value="1"/>
</dbReference>
<dbReference type="Pfam" id="PF00196">
    <property type="entry name" value="GerE"/>
    <property type="match status" value="1"/>
</dbReference>
<protein>
    <submittedName>
        <fullName evidence="8">DNA-binding response regulator, NarL/FixJ family, contains REC and HTH domains</fullName>
    </submittedName>
</protein>
<dbReference type="CDD" id="cd17535">
    <property type="entry name" value="REC_NarL-like"/>
    <property type="match status" value="1"/>
</dbReference>
<feature type="modified residue" description="4-aspartylphosphate" evidence="5">
    <location>
        <position position="58"/>
    </location>
</feature>
<evidence type="ECO:0000256" key="4">
    <source>
        <dbReference type="ARBA" id="ARBA00023163"/>
    </source>
</evidence>
<name>A0A1G7SXN3_PSEOR</name>
<dbReference type="GO" id="GO:0006355">
    <property type="term" value="P:regulation of DNA-templated transcription"/>
    <property type="evidence" value="ECO:0007669"/>
    <property type="project" value="InterPro"/>
</dbReference>
<evidence type="ECO:0000256" key="3">
    <source>
        <dbReference type="ARBA" id="ARBA00023125"/>
    </source>
</evidence>
<evidence type="ECO:0000259" key="6">
    <source>
        <dbReference type="PROSITE" id="PS50043"/>
    </source>
</evidence>
<evidence type="ECO:0000256" key="1">
    <source>
        <dbReference type="ARBA" id="ARBA00022553"/>
    </source>
</evidence>
<evidence type="ECO:0000256" key="5">
    <source>
        <dbReference type="PROSITE-ProRule" id="PRU00169"/>
    </source>
</evidence>
<dbReference type="STRING" id="366584.SAMN05216377_110131"/>
<organism evidence="8 9">
    <name type="scientific">Pseudonocardia oroxyli</name>
    <dbReference type="NCBI Taxonomy" id="366584"/>
    <lineage>
        <taxon>Bacteria</taxon>
        <taxon>Bacillati</taxon>
        <taxon>Actinomycetota</taxon>
        <taxon>Actinomycetes</taxon>
        <taxon>Pseudonocardiales</taxon>
        <taxon>Pseudonocardiaceae</taxon>
        <taxon>Pseudonocardia</taxon>
    </lineage>
</organism>
<dbReference type="InterPro" id="IPR000792">
    <property type="entry name" value="Tscrpt_reg_LuxR_C"/>
</dbReference>
<dbReference type="PROSITE" id="PS50043">
    <property type="entry name" value="HTH_LUXR_2"/>
    <property type="match status" value="1"/>
</dbReference>
<dbReference type="InterPro" id="IPR011006">
    <property type="entry name" value="CheY-like_superfamily"/>
</dbReference>
<gene>
    <name evidence="8" type="ORF">SAMN05216377_110131</name>
</gene>
<sequence>MAERRVRVVLAEDSFLVREGVRRLLDTDPAVELVDACGDLPSLMAAVDRAQPQVVVTDIRMPPGDTDEGIRAAELFRSTRPGLGVVVLSQHDEPEYALKLLSGGSAGRAYLLKDSLADPAPLLSAVHEVALGGSFIDPRVVDALVTARSRRRGGPTEQLTARERDVLSVMAQGWSNESVADRLGLSVRMIEKHINSIFAKLRLAGSTDVSRRVKAVLIYLSETGD</sequence>
<dbReference type="RefSeq" id="WP_245707536.1">
    <property type="nucleotide sequence ID" value="NZ_FNBE01000010.1"/>
</dbReference>
<dbReference type="PROSITE" id="PS50110">
    <property type="entry name" value="RESPONSE_REGULATORY"/>
    <property type="match status" value="1"/>
</dbReference>
<keyword evidence="1 5" id="KW-0597">Phosphoprotein</keyword>
<dbReference type="AlphaFoldDB" id="A0A1G7SXN3"/>
<feature type="domain" description="HTH luxR-type" evidence="6">
    <location>
        <begin position="152"/>
        <end position="217"/>
    </location>
</feature>
<dbReference type="InterPro" id="IPR058245">
    <property type="entry name" value="NreC/VraR/RcsB-like_REC"/>
</dbReference>
<evidence type="ECO:0000256" key="2">
    <source>
        <dbReference type="ARBA" id="ARBA00023015"/>
    </source>
</evidence>
<dbReference type="GO" id="GO:0003677">
    <property type="term" value="F:DNA binding"/>
    <property type="evidence" value="ECO:0007669"/>
    <property type="project" value="UniProtKB-KW"/>
</dbReference>
<dbReference type="GO" id="GO:0000160">
    <property type="term" value="P:phosphorelay signal transduction system"/>
    <property type="evidence" value="ECO:0007669"/>
    <property type="project" value="InterPro"/>
</dbReference>
<evidence type="ECO:0000259" key="7">
    <source>
        <dbReference type="PROSITE" id="PS50110"/>
    </source>
</evidence>
<dbReference type="SMART" id="SM00421">
    <property type="entry name" value="HTH_LUXR"/>
    <property type="match status" value="1"/>
</dbReference>
<feature type="domain" description="Response regulatory" evidence="7">
    <location>
        <begin position="7"/>
        <end position="128"/>
    </location>
</feature>
<dbReference type="SMART" id="SM00448">
    <property type="entry name" value="REC"/>
    <property type="match status" value="1"/>
</dbReference>
<dbReference type="Pfam" id="PF00072">
    <property type="entry name" value="Response_reg"/>
    <property type="match status" value="1"/>
</dbReference>
<keyword evidence="4" id="KW-0804">Transcription</keyword>
<dbReference type="PRINTS" id="PR00038">
    <property type="entry name" value="HTHLUXR"/>
</dbReference>
<accession>A0A1G7SXN3</accession>
<dbReference type="CDD" id="cd06170">
    <property type="entry name" value="LuxR_C_like"/>
    <property type="match status" value="1"/>
</dbReference>
<keyword evidence="3 8" id="KW-0238">DNA-binding</keyword>
<proteinExistence type="predicted"/>
<evidence type="ECO:0000313" key="9">
    <source>
        <dbReference type="Proteomes" id="UP000198967"/>
    </source>
</evidence>
<reference evidence="8 9" key="1">
    <citation type="submission" date="2016-10" db="EMBL/GenBank/DDBJ databases">
        <authorList>
            <person name="de Groot N.N."/>
        </authorList>
    </citation>
    <scope>NUCLEOTIDE SEQUENCE [LARGE SCALE GENOMIC DNA]</scope>
    <source>
        <strain evidence="8 9">CGMCC 4.3143</strain>
    </source>
</reference>
<dbReference type="SUPFAM" id="SSF46894">
    <property type="entry name" value="C-terminal effector domain of the bipartite response regulators"/>
    <property type="match status" value="1"/>
</dbReference>
<evidence type="ECO:0000313" key="8">
    <source>
        <dbReference type="EMBL" id="SDG27751.1"/>
    </source>
</evidence>
<dbReference type="InterPro" id="IPR039420">
    <property type="entry name" value="WalR-like"/>
</dbReference>
<dbReference type="PANTHER" id="PTHR43214:SF24">
    <property type="entry name" value="TRANSCRIPTIONAL REGULATORY PROTEIN NARL-RELATED"/>
    <property type="match status" value="1"/>
</dbReference>
<dbReference type="Proteomes" id="UP000198967">
    <property type="component" value="Unassembled WGS sequence"/>
</dbReference>
<keyword evidence="9" id="KW-1185">Reference proteome</keyword>
<dbReference type="Gene3D" id="3.40.50.2300">
    <property type="match status" value="1"/>
</dbReference>
<dbReference type="EMBL" id="FNBE01000010">
    <property type="protein sequence ID" value="SDG27751.1"/>
    <property type="molecule type" value="Genomic_DNA"/>
</dbReference>
<dbReference type="InterPro" id="IPR001789">
    <property type="entry name" value="Sig_transdc_resp-reg_receiver"/>
</dbReference>
<keyword evidence="2" id="KW-0805">Transcription regulation</keyword>
<dbReference type="PANTHER" id="PTHR43214">
    <property type="entry name" value="TWO-COMPONENT RESPONSE REGULATOR"/>
    <property type="match status" value="1"/>
</dbReference>
<dbReference type="InterPro" id="IPR016032">
    <property type="entry name" value="Sig_transdc_resp-reg_C-effctor"/>
</dbReference>